<sequence length="370" mass="41312">MTSCTSSWFQGHDLFLSQLVLSSRQTGARYESSGLRQCDDVIGKLIPGGRVARVKVTIYSCLDLSCRAAKLAPNGWTSAAVDKYLELVQYVDTRWSSKYLMLKRLIEMQGTLNVELASRDNTSDLGMLTAQDWRHICQNSGSASLVSYLLADLKQLPPSCWKTLVRLFKRKLELLVSMLFTLISTKRDINPGAKSNLQKYISEAMNLNEADIFIVLAAAEKVKPGTYSYVIEEGSLPSGEASHEELDKETSPLSDEGELRRSSRPLYCERNALDHAAIEVAWVLYVVLVDLQDAFTTSLMLLLAKLGGCMTSSLQTNQCPSHPSVPASDYTCYQVVRVCTDSIELNKKLVHIIMGMRRRTSMPREFANDK</sequence>
<reference evidence="2" key="1">
    <citation type="submission" date="2020-11" db="EMBL/GenBank/DDBJ databases">
        <authorList>
            <person name="Tran Van P."/>
        </authorList>
    </citation>
    <scope>NUCLEOTIDE SEQUENCE</scope>
</reference>
<name>A0A7R9EVK2_9NEOP</name>
<feature type="compositionally biased region" description="Basic and acidic residues" evidence="1">
    <location>
        <begin position="241"/>
        <end position="250"/>
    </location>
</feature>
<feature type="region of interest" description="Disordered" evidence="1">
    <location>
        <begin position="238"/>
        <end position="258"/>
    </location>
</feature>
<accession>A0A7R9EVK2</accession>
<gene>
    <name evidence="2" type="ORF">TBIB3V08_LOCUS3363</name>
</gene>
<organism evidence="2">
    <name type="scientific">Timema bartmani</name>
    <dbReference type="NCBI Taxonomy" id="61472"/>
    <lineage>
        <taxon>Eukaryota</taxon>
        <taxon>Metazoa</taxon>
        <taxon>Ecdysozoa</taxon>
        <taxon>Arthropoda</taxon>
        <taxon>Hexapoda</taxon>
        <taxon>Insecta</taxon>
        <taxon>Pterygota</taxon>
        <taxon>Neoptera</taxon>
        <taxon>Polyneoptera</taxon>
        <taxon>Phasmatodea</taxon>
        <taxon>Timematodea</taxon>
        <taxon>Timematoidea</taxon>
        <taxon>Timematidae</taxon>
        <taxon>Timema</taxon>
    </lineage>
</organism>
<evidence type="ECO:0000313" key="2">
    <source>
        <dbReference type="EMBL" id="CAD7440877.1"/>
    </source>
</evidence>
<protein>
    <submittedName>
        <fullName evidence="2">Uncharacterized protein</fullName>
    </submittedName>
</protein>
<dbReference type="EMBL" id="OD565108">
    <property type="protein sequence ID" value="CAD7440877.1"/>
    <property type="molecule type" value="Genomic_DNA"/>
</dbReference>
<proteinExistence type="predicted"/>
<evidence type="ECO:0000256" key="1">
    <source>
        <dbReference type="SAM" id="MobiDB-lite"/>
    </source>
</evidence>
<dbReference type="AlphaFoldDB" id="A0A7R9EVK2"/>